<protein>
    <submittedName>
        <fullName evidence="1">Uncharacterized protein</fullName>
    </submittedName>
</protein>
<organism evidence="1 2">
    <name type="scientific">Massilia oculi</name>
    <dbReference type="NCBI Taxonomy" id="945844"/>
    <lineage>
        <taxon>Bacteria</taxon>
        <taxon>Pseudomonadati</taxon>
        <taxon>Pseudomonadota</taxon>
        <taxon>Betaproteobacteria</taxon>
        <taxon>Burkholderiales</taxon>
        <taxon>Oxalobacteraceae</taxon>
        <taxon>Telluria group</taxon>
        <taxon>Massilia</taxon>
    </lineage>
</organism>
<keyword evidence="2" id="KW-1185">Reference proteome</keyword>
<reference evidence="1 2" key="1">
    <citation type="submission" date="2018-05" db="EMBL/GenBank/DDBJ databases">
        <title>Complete genome sequence of Massilia oculi sp. nov. CCUG 43427T (=DSM 26321T), the type strain of M. oculi, and comparison with genome sequences of other Massilia strains.</title>
        <authorList>
            <person name="Zhu B."/>
        </authorList>
    </citation>
    <scope>NUCLEOTIDE SEQUENCE [LARGE SCALE GENOMIC DNA]</scope>
    <source>
        <strain evidence="1 2">CCUG 43427</strain>
    </source>
</reference>
<accession>A0A2S2DEA1</accession>
<dbReference type="Proteomes" id="UP000245820">
    <property type="component" value="Chromosome"/>
</dbReference>
<dbReference type="KEGG" id="mtim:DIR46_02415"/>
<proteinExistence type="predicted"/>
<dbReference type="RefSeq" id="WP_109343822.1">
    <property type="nucleotide sequence ID" value="NZ_CP029343.1"/>
</dbReference>
<dbReference type="EMBL" id="CP029343">
    <property type="protein sequence ID" value="AWL03419.1"/>
    <property type="molecule type" value="Genomic_DNA"/>
</dbReference>
<dbReference type="OrthoDB" id="8703255at2"/>
<sequence>MAHKGFKRKSFNIKAEWDIAAVCGLYKKIARASLSHWLGGECECCHDTKVVGGSACTHCDGTGLEPIQGGAIEREKVLDMVATHQRNRSSRRCAMRGQLLLHGKMMLFSGIERDGAFGLEQEWAVQIIGAK</sequence>
<name>A0A2S2DEA1_9BURK</name>
<evidence type="ECO:0000313" key="1">
    <source>
        <dbReference type="EMBL" id="AWL03419.1"/>
    </source>
</evidence>
<gene>
    <name evidence="1" type="ORF">DIR46_02415</name>
</gene>
<evidence type="ECO:0000313" key="2">
    <source>
        <dbReference type="Proteomes" id="UP000245820"/>
    </source>
</evidence>
<dbReference type="AlphaFoldDB" id="A0A2S2DEA1"/>